<protein>
    <submittedName>
        <fullName evidence="2">Uncharacterized protein</fullName>
    </submittedName>
</protein>
<proteinExistence type="predicted"/>
<name>A0AAD7N6I8_9AGAR</name>
<evidence type="ECO:0000313" key="3">
    <source>
        <dbReference type="Proteomes" id="UP001215280"/>
    </source>
</evidence>
<dbReference type="Proteomes" id="UP001215280">
    <property type="component" value="Unassembled WGS sequence"/>
</dbReference>
<dbReference type="AlphaFoldDB" id="A0AAD7N6I8"/>
<accession>A0AAD7N6I8</accession>
<sequence>MTEQPAEPQSNYPSFTPPTIHLPQPSPQTVNDTNLFDADSDEEDVAGGADELLTTVLPRVLDYLGTVPQSALLAQEDGPNYVQIYQIPTLQAWRTMKDNSEVAKRRQECVEKGALGLNKPYLKQPSCASRRLRYEVFKEELSMLDSIMVKLERNEARTDEAKDGSSYVVQNVYRFESEPFKIFMRLLFNRREIAIEAFQLSGTVIPSLPVLGVDGDHPMLRFHLVLVIQFLLLTLPLLKSQTLVVFHGVVFRILGELMHPQVMMGIRYHEK</sequence>
<evidence type="ECO:0000313" key="2">
    <source>
        <dbReference type="EMBL" id="KAJ7747987.1"/>
    </source>
</evidence>
<organism evidence="2 3">
    <name type="scientific">Mycena maculata</name>
    <dbReference type="NCBI Taxonomy" id="230809"/>
    <lineage>
        <taxon>Eukaryota</taxon>
        <taxon>Fungi</taxon>
        <taxon>Dikarya</taxon>
        <taxon>Basidiomycota</taxon>
        <taxon>Agaricomycotina</taxon>
        <taxon>Agaricomycetes</taxon>
        <taxon>Agaricomycetidae</taxon>
        <taxon>Agaricales</taxon>
        <taxon>Marasmiineae</taxon>
        <taxon>Mycenaceae</taxon>
        <taxon>Mycena</taxon>
    </lineage>
</organism>
<keyword evidence="3" id="KW-1185">Reference proteome</keyword>
<dbReference type="EMBL" id="JARJLG010000092">
    <property type="protein sequence ID" value="KAJ7747987.1"/>
    <property type="molecule type" value="Genomic_DNA"/>
</dbReference>
<gene>
    <name evidence="2" type="ORF">DFH07DRAFT_775930</name>
</gene>
<reference evidence="2" key="1">
    <citation type="submission" date="2023-03" db="EMBL/GenBank/DDBJ databases">
        <title>Massive genome expansion in bonnet fungi (Mycena s.s.) driven by repeated elements and novel gene families across ecological guilds.</title>
        <authorList>
            <consortium name="Lawrence Berkeley National Laboratory"/>
            <person name="Harder C.B."/>
            <person name="Miyauchi S."/>
            <person name="Viragh M."/>
            <person name="Kuo A."/>
            <person name="Thoen E."/>
            <person name="Andreopoulos B."/>
            <person name="Lu D."/>
            <person name="Skrede I."/>
            <person name="Drula E."/>
            <person name="Henrissat B."/>
            <person name="Morin E."/>
            <person name="Kohler A."/>
            <person name="Barry K."/>
            <person name="LaButti K."/>
            <person name="Morin E."/>
            <person name="Salamov A."/>
            <person name="Lipzen A."/>
            <person name="Mereny Z."/>
            <person name="Hegedus B."/>
            <person name="Baldrian P."/>
            <person name="Stursova M."/>
            <person name="Weitz H."/>
            <person name="Taylor A."/>
            <person name="Grigoriev I.V."/>
            <person name="Nagy L.G."/>
            <person name="Martin F."/>
            <person name="Kauserud H."/>
        </authorList>
    </citation>
    <scope>NUCLEOTIDE SEQUENCE</scope>
    <source>
        <strain evidence="2">CBHHK188m</strain>
    </source>
</reference>
<evidence type="ECO:0000256" key="1">
    <source>
        <dbReference type="SAM" id="MobiDB-lite"/>
    </source>
</evidence>
<feature type="compositionally biased region" description="Polar residues" evidence="1">
    <location>
        <begin position="1"/>
        <end position="14"/>
    </location>
</feature>
<comment type="caution">
    <text evidence="2">The sequence shown here is derived from an EMBL/GenBank/DDBJ whole genome shotgun (WGS) entry which is preliminary data.</text>
</comment>
<feature type="region of interest" description="Disordered" evidence="1">
    <location>
        <begin position="1"/>
        <end position="30"/>
    </location>
</feature>